<dbReference type="PROSITE" id="PS00716">
    <property type="entry name" value="SIGMA70_2"/>
    <property type="match status" value="1"/>
</dbReference>
<dbReference type="InterPro" id="IPR001387">
    <property type="entry name" value="Cro/C1-type_HTH"/>
</dbReference>
<dbReference type="Proteomes" id="UP000245202">
    <property type="component" value="Unassembled WGS sequence"/>
</dbReference>
<gene>
    <name evidence="8" type="ORF">PAT3040_05584</name>
</gene>
<dbReference type="Gene3D" id="1.20.140.160">
    <property type="match status" value="1"/>
</dbReference>
<dbReference type="InterPro" id="IPR013324">
    <property type="entry name" value="RNA_pol_sigma_r3/r4-like"/>
</dbReference>
<dbReference type="PANTHER" id="PTHR30385">
    <property type="entry name" value="SIGMA FACTOR F FLAGELLAR"/>
    <property type="match status" value="1"/>
</dbReference>
<dbReference type="PROSITE" id="PS50943">
    <property type="entry name" value="HTH_CROC1"/>
    <property type="match status" value="1"/>
</dbReference>
<dbReference type="GO" id="GO:0000428">
    <property type="term" value="C:DNA-directed RNA polymerase complex"/>
    <property type="evidence" value="ECO:0007669"/>
    <property type="project" value="UniProtKB-KW"/>
</dbReference>
<keyword evidence="5" id="KW-0238">DNA-binding</keyword>
<protein>
    <submittedName>
        <fullName evidence="8">DNA-directed RNA polymerase sigma-70 factor</fullName>
    </submittedName>
</protein>
<sequence>MNSSSSELTPQQTMQLLEQYQETGCNDTATALLRHYEPIVRMAAGKLSRSRPDLYEDMYQVGQMSMLRLFAQYNADREIPFEAYAMKSVVGHLKNYLRDKSWYIQVPRRLKEKGLLLGRAIDDLSVQLGRSPNVDEIANYLELSVEETIEVMTSRESYQYVSLDTPLSSEGESAATIGDMISTNNDEMLTLDGRLDLQEAFGKLKDEEAKVLTLVYSSGLSQREIAAKLGISQMSVSRIQRRAIGKLRELLGDDYGESAEALEERDD</sequence>
<evidence type="ECO:0000313" key="9">
    <source>
        <dbReference type="Proteomes" id="UP000245202"/>
    </source>
</evidence>
<dbReference type="GO" id="GO:0016987">
    <property type="term" value="F:sigma factor activity"/>
    <property type="evidence" value="ECO:0007669"/>
    <property type="project" value="UniProtKB-KW"/>
</dbReference>
<evidence type="ECO:0000256" key="3">
    <source>
        <dbReference type="ARBA" id="ARBA00023015"/>
    </source>
</evidence>
<dbReference type="Pfam" id="PF04539">
    <property type="entry name" value="Sigma70_r3"/>
    <property type="match status" value="1"/>
</dbReference>
<accession>A0A2R5EYT6</accession>
<keyword evidence="6" id="KW-0804">Transcription</keyword>
<dbReference type="GO" id="GO:0003677">
    <property type="term" value="F:DNA binding"/>
    <property type="evidence" value="ECO:0007669"/>
    <property type="project" value="UniProtKB-KW"/>
</dbReference>
<dbReference type="InterPro" id="IPR007624">
    <property type="entry name" value="RNA_pol_sigma70_r3"/>
</dbReference>
<keyword evidence="8" id="KW-0240">DNA-directed RNA polymerase</keyword>
<dbReference type="RefSeq" id="WP_087569674.1">
    <property type="nucleotide sequence ID" value="NZ_BDQX01000356.1"/>
</dbReference>
<dbReference type="Gene3D" id="1.10.1740.10">
    <property type="match status" value="1"/>
</dbReference>
<organism evidence="8 9">
    <name type="scientific">Paenibacillus agaridevorans</name>
    <dbReference type="NCBI Taxonomy" id="171404"/>
    <lineage>
        <taxon>Bacteria</taxon>
        <taxon>Bacillati</taxon>
        <taxon>Bacillota</taxon>
        <taxon>Bacilli</taxon>
        <taxon>Bacillales</taxon>
        <taxon>Paenibacillaceae</taxon>
        <taxon>Paenibacillus</taxon>
    </lineage>
</organism>
<keyword evidence="9" id="KW-1185">Reference proteome</keyword>
<dbReference type="AlphaFoldDB" id="A0A2R5EYT6"/>
<dbReference type="SUPFAM" id="SSF88659">
    <property type="entry name" value="Sigma3 and sigma4 domains of RNA polymerase sigma factors"/>
    <property type="match status" value="2"/>
</dbReference>
<evidence type="ECO:0000256" key="5">
    <source>
        <dbReference type="ARBA" id="ARBA00023125"/>
    </source>
</evidence>
<evidence type="ECO:0000313" key="8">
    <source>
        <dbReference type="EMBL" id="GBG10819.1"/>
    </source>
</evidence>
<evidence type="ECO:0000256" key="4">
    <source>
        <dbReference type="ARBA" id="ARBA00023082"/>
    </source>
</evidence>
<dbReference type="CDD" id="cd06171">
    <property type="entry name" value="Sigma70_r4"/>
    <property type="match status" value="1"/>
</dbReference>
<dbReference type="InterPro" id="IPR014284">
    <property type="entry name" value="RNA_pol_sigma-70_dom"/>
</dbReference>
<dbReference type="InterPro" id="IPR000943">
    <property type="entry name" value="RNA_pol_sigma70"/>
</dbReference>
<dbReference type="InterPro" id="IPR013325">
    <property type="entry name" value="RNA_pol_sigma_r2"/>
</dbReference>
<feature type="domain" description="HTH cro/C1-type" evidence="7">
    <location>
        <begin position="219"/>
        <end position="239"/>
    </location>
</feature>
<dbReference type="InterPro" id="IPR007630">
    <property type="entry name" value="RNA_pol_sigma70_r4"/>
</dbReference>
<dbReference type="EMBL" id="BDQX01000356">
    <property type="protein sequence ID" value="GBG10819.1"/>
    <property type="molecule type" value="Genomic_DNA"/>
</dbReference>
<proteinExistence type="inferred from homology"/>
<dbReference type="GO" id="GO:0006352">
    <property type="term" value="P:DNA-templated transcription initiation"/>
    <property type="evidence" value="ECO:0007669"/>
    <property type="project" value="InterPro"/>
</dbReference>
<name>A0A2R5EYT6_9BACL</name>
<comment type="similarity">
    <text evidence="1">Belongs to the sigma-70 factor family.</text>
</comment>
<dbReference type="SUPFAM" id="SSF88946">
    <property type="entry name" value="Sigma2 domain of RNA polymerase sigma factors"/>
    <property type="match status" value="1"/>
</dbReference>
<reference evidence="8 9" key="1">
    <citation type="submission" date="2017-08" db="EMBL/GenBank/DDBJ databases">
        <title>Substantial Increase in Enzyme Production by Combined Drug-Resistance Mutations in Paenibacillus agaridevorans.</title>
        <authorList>
            <person name="Tanaka Y."/>
            <person name="Funane K."/>
            <person name="Hosaka T."/>
            <person name="Shiwa Y."/>
            <person name="Fujita N."/>
            <person name="Miyazaki T."/>
            <person name="Yoshikawa H."/>
            <person name="Murakami K."/>
            <person name="Kasahara K."/>
            <person name="Inaoka T."/>
            <person name="Hiraga Y."/>
            <person name="Ochi K."/>
        </authorList>
    </citation>
    <scope>NUCLEOTIDE SEQUENCE [LARGE SCALE GENOMIC DNA]</scope>
    <source>
        <strain evidence="8 9">T-3040</strain>
    </source>
</reference>
<evidence type="ECO:0000256" key="2">
    <source>
        <dbReference type="ARBA" id="ARBA00022969"/>
    </source>
</evidence>
<keyword evidence="4" id="KW-0731">Sigma factor</keyword>
<dbReference type="GO" id="GO:0030435">
    <property type="term" value="P:sporulation resulting in formation of a cellular spore"/>
    <property type="evidence" value="ECO:0007669"/>
    <property type="project" value="UniProtKB-KW"/>
</dbReference>
<dbReference type="NCBIfam" id="TIGR02937">
    <property type="entry name" value="sigma70-ECF"/>
    <property type="match status" value="1"/>
</dbReference>
<dbReference type="Pfam" id="PF04545">
    <property type="entry name" value="Sigma70_r4"/>
    <property type="match status" value="1"/>
</dbReference>
<evidence type="ECO:0000256" key="6">
    <source>
        <dbReference type="ARBA" id="ARBA00023163"/>
    </source>
</evidence>
<dbReference type="InterPro" id="IPR007627">
    <property type="entry name" value="RNA_pol_sigma70_r2"/>
</dbReference>
<dbReference type="PANTHER" id="PTHR30385:SF4">
    <property type="entry name" value="RNA POLYMERASE SIGMA-E FACTOR"/>
    <property type="match status" value="1"/>
</dbReference>
<keyword evidence="3" id="KW-0805">Transcription regulation</keyword>
<evidence type="ECO:0000259" key="7">
    <source>
        <dbReference type="PROSITE" id="PS50943"/>
    </source>
</evidence>
<evidence type="ECO:0000256" key="1">
    <source>
        <dbReference type="ARBA" id="ARBA00007788"/>
    </source>
</evidence>
<comment type="caution">
    <text evidence="8">The sequence shown here is derived from an EMBL/GenBank/DDBJ whole genome shotgun (WGS) entry which is preliminary data.</text>
</comment>
<keyword evidence="2" id="KW-0749">Sporulation</keyword>
<dbReference type="Pfam" id="PF04542">
    <property type="entry name" value="Sigma70_r2"/>
    <property type="match status" value="1"/>
</dbReference>